<keyword evidence="1" id="KW-0812">Transmembrane</keyword>
<organism evidence="2 3">
    <name type="scientific">Salibacterium halotolerans</name>
    <dbReference type="NCBI Taxonomy" id="1884432"/>
    <lineage>
        <taxon>Bacteria</taxon>
        <taxon>Bacillati</taxon>
        <taxon>Bacillota</taxon>
        <taxon>Bacilli</taxon>
        <taxon>Bacillales</taxon>
        <taxon>Bacillaceae</taxon>
    </lineage>
</organism>
<keyword evidence="3" id="KW-1185">Reference proteome</keyword>
<dbReference type="STRING" id="1884432.SAMN05518683_1502"/>
<accession>A0A1I5YHC6</accession>
<dbReference type="Pfam" id="PF12730">
    <property type="entry name" value="ABC2_membrane_4"/>
    <property type="match status" value="1"/>
</dbReference>
<proteinExistence type="predicted"/>
<feature type="transmembrane region" description="Helical" evidence="1">
    <location>
        <begin position="63"/>
        <end position="84"/>
    </location>
</feature>
<feature type="transmembrane region" description="Helical" evidence="1">
    <location>
        <begin position="16"/>
        <end position="38"/>
    </location>
</feature>
<dbReference type="Proteomes" id="UP000198892">
    <property type="component" value="Unassembled WGS sequence"/>
</dbReference>
<dbReference type="EMBL" id="FOXD01000050">
    <property type="protein sequence ID" value="SFQ43585.1"/>
    <property type="molecule type" value="Genomic_DNA"/>
</dbReference>
<dbReference type="OrthoDB" id="3190532at2"/>
<feature type="transmembrane region" description="Helical" evidence="1">
    <location>
        <begin position="175"/>
        <end position="195"/>
    </location>
</feature>
<protein>
    <recommendedName>
        <fullName evidence="4">ABC-2 type transport system permease protein</fullName>
    </recommendedName>
</protein>
<name>A0A1I5YHC6_9BACI</name>
<gene>
    <name evidence="2" type="ORF">SAMN05518683_1502</name>
</gene>
<feature type="transmembrane region" description="Helical" evidence="1">
    <location>
        <begin position="105"/>
        <end position="130"/>
    </location>
</feature>
<keyword evidence="1" id="KW-0472">Membrane</keyword>
<dbReference type="RefSeq" id="WP_093339995.1">
    <property type="nucleotide sequence ID" value="NZ_FOXD01000050.1"/>
</dbReference>
<dbReference type="AlphaFoldDB" id="A0A1I5YHC6"/>
<evidence type="ECO:0000313" key="3">
    <source>
        <dbReference type="Proteomes" id="UP000198892"/>
    </source>
</evidence>
<keyword evidence="1" id="KW-1133">Transmembrane helix</keyword>
<evidence type="ECO:0000256" key="1">
    <source>
        <dbReference type="SAM" id="Phobius"/>
    </source>
</evidence>
<reference evidence="3" key="1">
    <citation type="submission" date="2016-10" db="EMBL/GenBank/DDBJ databases">
        <authorList>
            <person name="Varghese N."/>
            <person name="Submissions S."/>
        </authorList>
    </citation>
    <scope>NUCLEOTIDE SEQUENCE [LARGE SCALE GENOMIC DNA]</scope>
    <source>
        <strain evidence="3">S7</strain>
    </source>
</reference>
<dbReference type="CDD" id="cd21809">
    <property type="entry name" value="ABC-2_lan_permease-like"/>
    <property type="match status" value="1"/>
</dbReference>
<feature type="transmembrane region" description="Helical" evidence="1">
    <location>
        <begin position="225"/>
        <end position="247"/>
    </location>
</feature>
<evidence type="ECO:0008006" key="4">
    <source>
        <dbReference type="Google" id="ProtNLM"/>
    </source>
</evidence>
<sequence>MKGIVVSDILKARRTVLGLVLFLIPALTLLYEIVNFLFRSEILHSQANERNADMWQLFLYDKQFFLCLALPIGITIAASVIANIEHQAEAWKQTLTFPVPRIKVFLSKFVLLLSGSFLSAVLLMVGMFLFGVVFNFTSEVPWAKIIGDSFFPYIATVPIMVIQLWLSLTIKNQAFSITIGAVSTMGGLFFALSSVTKWLPWAYPLNSSTIRMNYNSNTLMLNPDLWSVLFLSCMLGVVLILLGGINFSRKEIH</sequence>
<feature type="transmembrane region" description="Helical" evidence="1">
    <location>
        <begin position="150"/>
        <end position="168"/>
    </location>
</feature>
<evidence type="ECO:0000313" key="2">
    <source>
        <dbReference type="EMBL" id="SFQ43585.1"/>
    </source>
</evidence>